<keyword evidence="2 4" id="KW-0689">Ribosomal protein</keyword>
<gene>
    <name evidence="4" type="ORF">DI09_43p190</name>
</gene>
<dbReference type="CDD" id="cd13156">
    <property type="entry name" value="KOW_RPL6"/>
    <property type="match status" value="1"/>
</dbReference>
<dbReference type="GO" id="GO:0003723">
    <property type="term" value="F:RNA binding"/>
    <property type="evidence" value="ECO:0007669"/>
    <property type="project" value="TreeGrafter"/>
</dbReference>
<dbReference type="GO" id="GO:0003735">
    <property type="term" value="F:structural constituent of ribosome"/>
    <property type="evidence" value="ECO:0007669"/>
    <property type="project" value="InterPro"/>
</dbReference>
<dbReference type="Pfam" id="PF01159">
    <property type="entry name" value="Ribosomal_L6e"/>
    <property type="match status" value="1"/>
</dbReference>
<dbReference type="InterPro" id="IPR008991">
    <property type="entry name" value="Translation_prot_SH3-like_sf"/>
</dbReference>
<dbReference type="PANTHER" id="PTHR10715">
    <property type="entry name" value="60S RIBOSOMAL PROTEIN L6"/>
    <property type="match status" value="1"/>
</dbReference>
<keyword evidence="5" id="KW-1185">Reference proteome</keyword>
<reference evidence="4 5" key="1">
    <citation type="submission" date="2014-04" db="EMBL/GenBank/DDBJ databases">
        <title>A new species of microsporidia sheds light on the evolution of extreme parasitism.</title>
        <authorList>
            <person name="Haag K.L."/>
            <person name="James T.Y."/>
            <person name="Larsson R."/>
            <person name="Schaer T.M."/>
            <person name="Refardt D."/>
            <person name="Pombert J.-F."/>
            <person name="Ebert D."/>
        </authorList>
    </citation>
    <scope>NUCLEOTIDE SEQUENCE [LARGE SCALE GENOMIC DNA]</scope>
    <source>
        <strain evidence="4 5">UGP3</strain>
        <tissue evidence="4">Spores</tissue>
    </source>
</reference>
<dbReference type="RefSeq" id="XP_013237571.1">
    <property type="nucleotide sequence ID" value="XM_013382117.1"/>
</dbReference>
<evidence type="ECO:0000256" key="1">
    <source>
        <dbReference type="ARBA" id="ARBA00010592"/>
    </source>
</evidence>
<dbReference type="PANTHER" id="PTHR10715:SF0">
    <property type="entry name" value="LARGE RIBOSOMAL SUBUNIT PROTEIN EL6"/>
    <property type="match status" value="1"/>
</dbReference>
<comment type="similarity">
    <text evidence="1">Belongs to the eukaryotic ribosomal protein eL6 family.</text>
</comment>
<dbReference type="Gene3D" id="2.30.30.30">
    <property type="match status" value="1"/>
</dbReference>
<evidence type="ECO:0000256" key="2">
    <source>
        <dbReference type="ARBA" id="ARBA00022980"/>
    </source>
</evidence>
<dbReference type="FunFam" id="2.30.30.30:FF:000014">
    <property type="entry name" value="60S ribosomal protein L6"/>
    <property type="match status" value="1"/>
</dbReference>
<dbReference type="OrthoDB" id="2436667at2759"/>
<dbReference type="SUPFAM" id="SSF50104">
    <property type="entry name" value="Translation proteins SH3-like domain"/>
    <property type="match status" value="1"/>
</dbReference>
<dbReference type="GO" id="GO:0022625">
    <property type="term" value="C:cytosolic large ribosomal subunit"/>
    <property type="evidence" value="ECO:0007669"/>
    <property type="project" value="TreeGrafter"/>
</dbReference>
<name>A0A098VQP2_9MICR</name>
<comment type="caution">
    <text evidence="4">The sequence shown here is derived from an EMBL/GenBank/DDBJ whole genome shotgun (WGS) entry which is preliminary data.</text>
</comment>
<dbReference type="InterPro" id="IPR000915">
    <property type="entry name" value="60S_ribosomal_eL6"/>
</dbReference>
<dbReference type="GO" id="GO:0000027">
    <property type="term" value="P:ribosomal large subunit assembly"/>
    <property type="evidence" value="ECO:0007669"/>
    <property type="project" value="TreeGrafter"/>
</dbReference>
<dbReference type="GeneID" id="25259973"/>
<dbReference type="AlphaFoldDB" id="A0A098VQP2"/>
<organism evidence="4 5">
    <name type="scientific">Mitosporidium daphniae</name>
    <dbReference type="NCBI Taxonomy" id="1485682"/>
    <lineage>
        <taxon>Eukaryota</taxon>
        <taxon>Fungi</taxon>
        <taxon>Fungi incertae sedis</taxon>
        <taxon>Microsporidia</taxon>
        <taxon>Mitosporidium</taxon>
    </lineage>
</organism>
<proteinExistence type="inferred from homology"/>
<dbReference type="EMBL" id="JMKJ01000377">
    <property type="protein sequence ID" value="KGG51144.1"/>
    <property type="molecule type" value="Genomic_DNA"/>
</dbReference>
<dbReference type="VEuPathDB" id="MicrosporidiaDB:DI09_43p190"/>
<evidence type="ECO:0000313" key="5">
    <source>
        <dbReference type="Proteomes" id="UP000029725"/>
    </source>
</evidence>
<evidence type="ECO:0000256" key="3">
    <source>
        <dbReference type="ARBA" id="ARBA00023274"/>
    </source>
</evidence>
<accession>A0A098VQP2</accession>
<evidence type="ECO:0000313" key="4">
    <source>
        <dbReference type="EMBL" id="KGG51144.1"/>
    </source>
</evidence>
<protein>
    <submittedName>
        <fullName evidence="4">60S ribosomal protein L6</fullName>
    </submittedName>
</protein>
<dbReference type="Proteomes" id="UP000029725">
    <property type="component" value="Unassembled WGS sequence"/>
</dbReference>
<dbReference type="GO" id="GO:0002181">
    <property type="term" value="P:cytoplasmic translation"/>
    <property type="evidence" value="ECO:0007669"/>
    <property type="project" value="TreeGrafter"/>
</dbReference>
<dbReference type="InterPro" id="IPR041997">
    <property type="entry name" value="Ribosomal_eL6_KOW"/>
</dbReference>
<dbReference type="HOGENOM" id="CLU_066767_1_0_1"/>
<keyword evidence="3" id="KW-0687">Ribonucleoprotein</keyword>
<sequence length="225" mass="23945">MVKKVGLKTTGVRKALLAASMLPMKSSAILPSTITIEKPIGGPKNGGKRILTKIAPPKQKVAKALADKPATKLRSSITPGTVLIVLAGRFRGKRVVFLKQLTSGLLLVTGPYKINGVPLTRISQAFVIATATKVELSGLTIPDALTDAVFKGKKCTKKASFVPKDKASSMDVEETKCAIAPVRREAQKSIDATLTASIKKQPMLASYLRSMFSLSKGEAPHAMCF</sequence>
<dbReference type="InterPro" id="IPR014722">
    <property type="entry name" value="Rib_uL2_dom2"/>
</dbReference>